<organism evidence="6 7">
    <name type="scientific">Maribellus luteus</name>
    <dbReference type="NCBI Taxonomy" id="2305463"/>
    <lineage>
        <taxon>Bacteria</taxon>
        <taxon>Pseudomonadati</taxon>
        <taxon>Bacteroidota</taxon>
        <taxon>Bacteroidia</taxon>
        <taxon>Marinilabiliales</taxon>
        <taxon>Prolixibacteraceae</taxon>
        <taxon>Maribellus</taxon>
    </lineage>
</organism>
<dbReference type="Pfam" id="PF01925">
    <property type="entry name" value="TauE"/>
    <property type="match status" value="1"/>
</dbReference>
<keyword evidence="4 5" id="KW-0472">Membrane</keyword>
<evidence type="ECO:0000256" key="2">
    <source>
        <dbReference type="ARBA" id="ARBA00022692"/>
    </source>
</evidence>
<dbReference type="EMBL" id="QWGR01000021">
    <property type="protein sequence ID" value="RIJ45676.1"/>
    <property type="molecule type" value="Genomic_DNA"/>
</dbReference>
<evidence type="ECO:0000256" key="3">
    <source>
        <dbReference type="ARBA" id="ARBA00022989"/>
    </source>
</evidence>
<comment type="caution">
    <text evidence="6">The sequence shown here is derived from an EMBL/GenBank/DDBJ whole genome shotgun (WGS) entry which is preliminary data.</text>
</comment>
<dbReference type="AlphaFoldDB" id="A0A399SNU3"/>
<dbReference type="PANTHER" id="PTHR43701">
    <property type="entry name" value="MEMBRANE TRANSPORTER PROTEIN MJ0441-RELATED"/>
    <property type="match status" value="1"/>
</dbReference>
<evidence type="ECO:0000256" key="4">
    <source>
        <dbReference type="ARBA" id="ARBA00023136"/>
    </source>
</evidence>
<feature type="transmembrane region" description="Helical" evidence="5">
    <location>
        <begin position="186"/>
        <end position="209"/>
    </location>
</feature>
<gene>
    <name evidence="6" type="ORF">D1614_21965</name>
</gene>
<reference evidence="6 7" key="1">
    <citation type="submission" date="2018-08" db="EMBL/GenBank/DDBJ databases">
        <title>Pallidiluteibacterium maritimus gen. nov., sp. nov., isolated from coastal sediment.</title>
        <authorList>
            <person name="Zhou L.Y."/>
        </authorList>
    </citation>
    <scope>NUCLEOTIDE SEQUENCE [LARGE SCALE GENOMIC DNA]</scope>
    <source>
        <strain evidence="6 7">XSD2</strain>
    </source>
</reference>
<accession>A0A399SNU3</accession>
<keyword evidence="3 5" id="KW-1133">Transmembrane helix</keyword>
<proteinExistence type="inferred from homology"/>
<protein>
    <recommendedName>
        <fullName evidence="5">Probable membrane transporter protein</fullName>
    </recommendedName>
</protein>
<feature type="transmembrane region" description="Helical" evidence="5">
    <location>
        <begin position="51"/>
        <end position="69"/>
    </location>
</feature>
<keyword evidence="5" id="KW-1003">Cell membrane</keyword>
<evidence type="ECO:0000256" key="1">
    <source>
        <dbReference type="ARBA" id="ARBA00004141"/>
    </source>
</evidence>
<comment type="similarity">
    <text evidence="5">Belongs to the 4-toluene sulfonate uptake permease (TSUP) (TC 2.A.102) family.</text>
</comment>
<dbReference type="OrthoDB" id="1120993at2"/>
<feature type="transmembrane region" description="Helical" evidence="5">
    <location>
        <begin position="12"/>
        <end position="45"/>
    </location>
</feature>
<evidence type="ECO:0000313" key="7">
    <source>
        <dbReference type="Proteomes" id="UP000265926"/>
    </source>
</evidence>
<dbReference type="RefSeq" id="WP_119440153.1">
    <property type="nucleotide sequence ID" value="NZ_QWGR01000021.1"/>
</dbReference>
<feature type="transmembrane region" description="Helical" evidence="5">
    <location>
        <begin position="216"/>
        <end position="236"/>
    </location>
</feature>
<keyword evidence="2 5" id="KW-0812">Transmembrane</keyword>
<feature type="transmembrane region" description="Helical" evidence="5">
    <location>
        <begin position="153"/>
        <end position="180"/>
    </location>
</feature>
<evidence type="ECO:0000256" key="5">
    <source>
        <dbReference type="RuleBase" id="RU363041"/>
    </source>
</evidence>
<dbReference type="InterPro" id="IPR051598">
    <property type="entry name" value="TSUP/Inactive_protease-like"/>
</dbReference>
<keyword evidence="7" id="KW-1185">Reference proteome</keyword>
<evidence type="ECO:0000313" key="6">
    <source>
        <dbReference type="EMBL" id="RIJ45676.1"/>
    </source>
</evidence>
<dbReference type="InterPro" id="IPR002781">
    <property type="entry name" value="TM_pro_TauE-like"/>
</dbReference>
<feature type="transmembrane region" description="Helical" evidence="5">
    <location>
        <begin position="81"/>
        <end position="103"/>
    </location>
</feature>
<dbReference type="Proteomes" id="UP000265926">
    <property type="component" value="Unassembled WGS sequence"/>
</dbReference>
<feature type="transmembrane region" description="Helical" evidence="5">
    <location>
        <begin position="248"/>
        <end position="266"/>
    </location>
</feature>
<sequence>MIVYSDIEPVYYLLPLIGFVVGLFGTMLGGGGGFIFLPLLTILIGVPMQTAVITSLVATLPIAIVGTVGHSRKSNIDFRTGLVFALAGIAGAFVGAGITSLISPGQLRVSFGIYSVLIAAHIAYGTMRKNEPEQSMEASSMPSGIKNKAKGSFFGLFAGIITGTFGTSGTAPVIAGLFSMQIPLKLVIGTSLLVVLANTVFAIGAHFLVGQIDFTLVLFLTGGSVIGSLLGPNLLAKIKTDKSENKARYIYAAAMVIIGVLMITGLKK</sequence>
<name>A0A399SNU3_9BACT</name>
<comment type="subcellular location">
    <subcellularLocation>
        <location evidence="5">Cell membrane</location>
        <topology evidence="5">Multi-pass membrane protein</topology>
    </subcellularLocation>
    <subcellularLocation>
        <location evidence="1">Membrane</location>
        <topology evidence="1">Multi-pass membrane protein</topology>
    </subcellularLocation>
</comment>
<dbReference type="PANTHER" id="PTHR43701:SF2">
    <property type="entry name" value="MEMBRANE TRANSPORTER PROTEIN YJNA-RELATED"/>
    <property type="match status" value="1"/>
</dbReference>
<dbReference type="GO" id="GO:0005886">
    <property type="term" value="C:plasma membrane"/>
    <property type="evidence" value="ECO:0007669"/>
    <property type="project" value="UniProtKB-SubCell"/>
</dbReference>